<evidence type="ECO:0000313" key="2">
    <source>
        <dbReference type="EMBL" id="CAF4172884.1"/>
    </source>
</evidence>
<sequence>LYVLAGSNTYELIRINLPGALPSISALEHYNKNIDLKMNECHFRFDRLTEHLDTINSKNSFVGFIPSHHKGIPQTSSYQTDDFQQLQERFMTIDKSSLINVHMVEPLLPSLTTTTVTMPTQSSKSRPFLLAAYGTDTKSIAIDILRRWIYIYERCKLNDIRIIGYSADCAGKYLKAMRLTNESFSRFPNINLIDIYHNDLFEIDLPHKWKTWFYLRPKQLFLCFQDGIHLAKKIRNRLLSKHAQLFIGKQSVD</sequence>
<accession>A0A8S2RPL9</accession>
<reference evidence="2" key="1">
    <citation type="submission" date="2021-02" db="EMBL/GenBank/DDBJ databases">
        <authorList>
            <person name="Nowell W R."/>
        </authorList>
    </citation>
    <scope>NUCLEOTIDE SEQUENCE</scope>
</reference>
<organism evidence="2 3">
    <name type="scientific">Didymodactylos carnosus</name>
    <dbReference type="NCBI Taxonomy" id="1234261"/>
    <lineage>
        <taxon>Eukaryota</taxon>
        <taxon>Metazoa</taxon>
        <taxon>Spiralia</taxon>
        <taxon>Gnathifera</taxon>
        <taxon>Rotifera</taxon>
        <taxon>Eurotatoria</taxon>
        <taxon>Bdelloidea</taxon>
        <taxon>Philodinida</taxon>
        <taxon>Philodinidae</taxon>
        <taxon>Didymodactylos</taxon>
    </lineage>
</organism>
<name>A0A8S2RPL9_9BILA</name>
<dbReference type="Proteomes" id="UP000682733">
    <property type="component" value="Unassembled WGS sequence"/>
</dbReference>
<dbReference type="Proteomes" id="UP000677228">
    <property type="component" value="Unassembled WGS sequence"/>
</dbReference>
<proteinExistence type="predicted"/>
<feature type="non-terminal residue" evidence="2">
    <location>
        <position position="1"/>
    </location>
</feature>
<dbReference type="AlphaFoldDB" id="A0A8S2RPL9"/>
<evidence type="ECO:0000313" key="1">
    <source>
        <dbReference type="EMBL" id="CAF1363107.1"/>
    </source>
</evidence>
<dbReference type="EMBL" id="CAJNOK010023460">
    <property type="protein sequence ID" value="CAF1363107.1"/>
    <property type="molecule type" value="Genomic_DNA"/>
</dbReference>
<comment type="caution">
    <text evidence="2">The sequence shown here is derived from an EMBL/GenBank/DDBJ whole genome shotgun (WGS) entry which is preliminary data.</text>
</comment>
<dbReference type="EMBL" id="CAJOBA010045115">
    <property type="protein sequence ID" value="CAF4172884.1"/>
    <property type="molecule type" value="Genomic_DNA"/>
</dbReference>
<gene>
    <name evidence="1" type="ORF">OVA965_LOCUS31331</name>
    <name evidence="2" type="ORF">TMI583_LOCUS32159</name>
</gene>
<evidence type="ECO:0000313" key="3">
    <source>
        <dbReference type="Proteomes" id="UP000682733"/>
    </source>
</evidence>
<protein>
    <submittedName>
        <fullName evidence="2">Uncharacterized protein</fullName>
    </submittedName>
</protein>